<sequence length="617" mass="66834">MSAMVSSPFRDVPFGNLDITLERRDDGAIFVTPVNTLPDYAPSMCDCLEKWAVERPDKVFMAERQGEGWRKIRYRETLAAVRRLGAALLPFELSEERPLAILSGNGIDHALIALAAMYIGVPHAPLSPAYSLVSTDHGKLKHIFKLITPGLVFVADGAAFSKALDAVWPADAPTVFTRSAPEGREAIPLYTLCDTEPDAALDRAREKVQPDSIAKFLMTSGSTGGPKAVITTQRMLTANQEMLRYALTFLKDGPTIIDWLPWNHTFGGNHNIGLVLYNGGSLYIDDGLPTPAGISATVKNLREIAPSIYFNVPKGYEALVPFLKEDKVLRDHFFSRVQALFFAGAGLSPHVWNALDELAVASIGARIPILTGLGATETAPFSLSCTPYTAASGRVGVPVPGNRLKLFPVDGKLEARVKGPNVTPGYWREPDKTANAFDEEGFYRFGDALKFVDENRPEEGFFFDGRISEDFKLASGTWVSVGPLRARIIAHAAPLVRDVVLAAINRDYLTALIIVDPQECRLLAGDLLADAPLAEIVGHPAVRGALQAHLDSLAKLPGGSSTRVMRAILLDTPPSIDAGEVTDKGSINQRAVLEHRAADVEALYAEPPDGRVLVVNV</sequence>
<dbReference type="PANTHER" id="PTHR24096:SF420">
    <property type="entry name" value="LONG-CHAIN-FATTY-ACID--COA LIGASE-RELATED"/>
    <property type="match status" value="1"/>
</dbReference>
<feature type="domain" description="AMP-dependent synthetase/ligase" evidence="1">
    <location>
        <begin position="48"/>
        <end position="427"/>
    </location>
</feature>
<comment type="caution">
    <text evidence="2">The sequence shown here is derived from an EMBL/GenBank/DDBJ whole genome shotgun (WGS) entry which is preliminary data.</text>
</comment>
<reference evidence="2 3" key="1">
    <citation type="submission" date="2022-09" db="EMBL/GenBank/DDBJ databases">
        <title>Chelativorans salina sp. nov., a novel slightly halophilic bacterium isolated from a saline lake sediment enrichment.</title>
        <authorList>
            <person name="Gao L."/>
            <person name="Fang B.-Z."/>
            <person name="Li W.-J."/>
        </authorList>
    </citation>
    <scope>NUCLEOTIDE SEQUENCE [LARGE SCALE GENOMIC DNA]</scope>
    <source>
        <strain evidence="2 3">EGI FJ00035</strain>
    </source>
</reference>
<proteinExistence type="predicted"/>
<evidence type="ECO:0000313" key="2">
    <source>
        <dbReference type="EMBL" id="MCT7377105.1"/>
    </source>
</evidence>
<accession>A0ABT2LRD2</accession>
<dbReference type="SUPFAM" id="SSF56801">
    <property type="entry name" value="Acetyl-CoA synthetase-like"/>
    <property type="match status" value="1"/>
</dbReference>
<dbReference type="EMBL" id="JAOCZP010000006">
    <property type="protein sequence ID" value="MCT7377105.1"/>
    <property type="molecule type" value="Genomic_DNA"/>
</dbReference>
<protein>
    <submittedName>
        <fullName evidence="2">Feruloyl-CoA synthase</fullName>
    </submittedName>
</protein>
<evidence type="ECO:0000259" key="1">
    <source>
        <dbReference type="Pfam" id="PF00501"/>
    </source>
</evidence>
<dbReference type="Proteomes" id="UP001320831">
    <property type="component" value="Unassembled WGS sequence"/>
</dbReference>
<dbReference type="InterPro" id="IPR020845">
    <property type="entry name" value="AMP-binding_CS"/>
</dbReference>
<name>A0ABT2LRD2_9HYPH</name>
<dbReference type="Pfam" id="PF00501">
    <property type="entry name" value="AMP-binding"/>
    <property type="match status" value="1"/>
</dbReference>
<keyword evidence="3" id="KW-1185">Reference proteome</keyword>
<dbReference type="CDD" id="cd05921">
    <property type="entry name" value="FCS"/>
    <property type="match status" value="1"/>
</dbReference>
<dbReference type="Gene3D" id="3.40.50.12780">
    <property type="entry name" value="N-terminal domain of ligase-like"/>
    <property type="match status" value="1"/>
</dbReference>
<organism evidence="2 3">
    <name type="scientific">Chelativorans salis</name>
    <dbReference type="NCBI Taxonomy" id="2978478"/>
    <lineage>
        <taxon>Bacteria</taxon>
        <taxon>Pseudomonadati</taxon>
        <taxon>Pseudomonadota</taxon>
        <taxon>Alphaproteobacteria</taxon>
        <taxon>Hyphomicrobiales</taxon>
        <taxon>Phyllobacteriaceae</taxon>
        <taxon>Chelativorans</taxon>
    </lineage>
</organism>
<dbReference type="RefSeq" id="WP_260905470.1">
    <property type="nucleotide sequence ID" value="NZ_JAOCZP010000006.1"/>
</dbReference>
<dbReference type="InterPro" id="IPR000873">
    <property type="entry name" value="AMP-dep_synth/lig_dom"/>
</dbReference>
<gene>
    <name evidence="2" type="ORF">N5A92_18980</name>
</gene>
<dbReference type="PANTHER" id="PTHR24096">
    <property type="entry name" value="LONG-CHAIN-FATTY-ACID--COA LIGASE"/>
    <property type="match status" value="1"/>
</dbReference>
<dbReference type="PROSITE" id="PS00455">
    <property type="entry name" value="AMP_BINDING"/>
    <property type="match status" value="1"/>
</dbReference>
<dbReference type="InterPro" id="IPR042099">
    <property type="entry name" value="ANL_N_sf"/>
</dbReference>
<evidence type="ECO:0000313" key="3">
    <source>
        <dbReference type="Proteomes" id="UP001320831"/>
    </source>
</evidence>